<gene>
    <name evidence="3" type="primary">pdaB</name>
    <name evidence="3" type="ORF">GCM10011398_32440</name>
</gene>
<dbReference type="SUPFAM" id="SSF88713">
    <property type="entry name" value="Glycoside hydrolase/deacetylase"/>
    <property type="match status" value="1"/>
</dbReference>
<dbReference type="GO" id="GO:0016810">
    <property type="term" value="F:hydrolase activity, acting on carbon-nitrogen (but not peptide) bonds"/>
    <property type="evidence" value="ECO:0007669"/>
    <property type="project" value="InterPro"/>
</dbReference>
<feature type="transmembrane region" description="Helical" evidence="1">
    <location>
        <begin position="12"/>
        <end position="31"/>
    </location>
</feature>
<keyword evidence="4" id="KW-1185">Reference proteome</keyword>
<dbReference type="InterPro" id="IPR050248">
    <property type="entry name" value="Polysacc_deacetylase_ArnD"/>
</dbReference>
<dbReference type="PANTHER" id="PTHR10587">
    <property type="entry name" value="GLYCOSYL TRANSFERASE-RELATED"/>
    <property type="match status" value="1"/>
</dbReference>
<protein>
    <submittedName>
        <fullName evidence="3">Polysaccharide deacetylase PdaB</fullName>
    </submittedName>
</protein>
<comment type="caution">
    <text evidence="3">The sequence shown here is derived from an EMBL/GenBank/DDBJ whole genome shotgun (WGS) entry which is preliminary data.</text>
</comment>
<proteinExistence type="predicted"/>
<dbReference type="GO" id="GO:0005975">
    <property type="term" value="P:carbohydrate metabolic process"/>
    <property type="evidence" value="ECO:0007669"/>
    <property type="project" value="InterPro"/>
</dbReference>
<reference evidence="3" key="2">
    <citation type="submission" date="2020-09" db="EMBL/GenBank/DDBJ databases">
        <authorList>
            <person name="Sun Q."/>
            <person name="Zhou Y."/>
        </authorList>
    </citation>
    <scope>NUCLEOTIDE SEQUENCE</scope>
    <source>
        <strain evidence="3">CGMCC 1.12754</strain>
    </source>
</reference>
<reference evidence="3" key="1">
    <citation type="journal article" date="2014" name="Int. J. Syst. Evol. Microbiol.">
        <title>Complete genome sequence of Corynebacterium casei LMG S-19264T (=DSM 44701T), isolated from a smear-ripened cheese.</title>
        <authorList>
            <consortium name="US DOE Joint Genome Institute (JGI-PGF)"/>
            <person name="Walter F."/>
            <person name="Albersmeier A."/>
            <person name="Kalinowski J."/>
            <person name="Ruckert C."/>
        </authorList>
    </citation>
    <scope>NUCLEOTIDE SEQUENCE</scope>
    <source>
        <strain evidence="3">CGMCC 1.12754</strain>
    </source>
</reference>
<dbReference type="RefSeq" id="WP_188456412.1">
    <property type="nucleotide sequence ID" value="NZ_BMFR01000017.1"/>
</dbReference>
<dbReference type="Pfam" id="PF01522">
    <property type="entry name" value="Polysacc_deac_1"/>
    <property type="match status" value="1"/>
</dbReference>
<keyword evidence="1" id="KW-0472">Membrane</keyword>
<dbReference type="InterPro" id="IPR014132">
    <property type="entry name" value="PdaB-like"/>
</dbReference>
<dbReference type="GO" id="GO:0016020">
    <property type="term" value="C:membrane"/>
    <property type="evidence" value="ECO:0007669"/>
    <property type="project" value="TreeGrafter"/>
</dbReference>
<dbReference type="InterPro" id="IPR002509">
    <property type="entry name" value="NODB_dom"/>
</dbReference>
<organism evidence="3 4">
    <name type="scientific">Virgibacillus oceani</name>
    <dbReference type="NCBI Taxonomy" id="1479511"/>
    <lineage>
        <taxon>Bacteria</taxon>
        <taxon>Bacillati</taxon>
        <taxon>Bacillota</taxon>
        <taxon>Bacilli</taxon>
        <taxon>Bacillales</taxon>
        <taxon>Bacillaceae</taxon>
        <taxon>Virgibacillus</taxon>
    </lineage>
</organism>
<keyword evidence="1" id="KW-0812">Transmembrane</keyword>
<evidence type="ECO:0000313" key="4">
    <source>
        <dbReference type="Proteomes" id="UP000622860"/>
    </source>
</evidence>
<accession>A0A917HMU9</accession>
<dbReference type="InterPro" id="IPR011330">
    <property type="entry name" value="Glyco_hydro/deAcase_b/a-brl"/>
</dbReference>
<dbReference type="EMBL" id="BMFR01000017">
    <property type="protein sequence ID" value="GGG84308.1"/>
    <property type="molecule type" value="Genomic_DNA"/>
</dbReference>
<evidence type="ECO:0000313" key="3">
    <source>
        <dbReference type="EMBL" id="GGG84308.1"/>
    </source>
</evidence>
<dbReference type="AlphaFoldDB" id="A0A917HMU9"/>
<evidence type="ECO:0000259" key="2">
    <source>
        <dbReference type="PROSITE" id="PS51677"/>
    </source>
</evidence>
<name>A0A917HMU9_9BACI</name>
<keyword evidence="1" id="KW-1133">Transmembrane helix</keyword>
<feature type="domain" description="NodB homology" evidence="2">
    <location>
        <begin position="57"/>
        <end position="236"/>
    </location>
</feature>
<dbReference type="Proteomes" id="UP000622860">
    <property type="component" value="Unassembled WGS sequence"/>
</dbReference>
<dbReference type="PANTHER" id="PTHR10587:SF128">
    <property type="entry name" value="POLYSACCHARIDE DEACETYLASE PDAB-RELATED"/>
    <property type="match status" value="1"/>
</dbReference>
<sequence length="253" mass="29181">MEHFYVWRFDKWKRWLIVILVALFTATFFWLERDGAFSVFSSEEEPVALSKGNANEANIALTFNISWGEEKVFDILKQLEQDHVQATFFVSGEWAERHPEIIEKITKADHELGMLGYRYKSYLEQDIEQVRKDLLHAQEAFKKLGLKDINLLRPPSGHFNKEIIKLAEDMGFKVIHWNINPNDWKNPGTNNIVDTVMKKTSNGDIILLHASDSVKQTANALKTILPGLKNKGFHFVSMSELINQAHAKSELIK</sequence>
<dbReference type="NCBIfam" id="TIGR02764">
    <property type="entry name" value="spore_ybaN_pdaB"/>
    <property type="match status" value="1"/>
</dbReference>
<dbReference type="Gene3D" id="3.20.20.370">
    <property type="entry name" value="Glycoside hydrolase/deacetylase"/>
    <property type="match status" value="1"/>
</dbReference>
<evidence type="ECO:0000256" key="1">
    <source>
        <dbReference type="SAM" id="Phobius"/>
    </source>
</evidence>
<dbReference type="PROSITE" id="PS51677">
    <property type="entry name" value="NODB"/>
    <property type="match status" value="1"/>
</dbReference>